<organism evidence="9">
    <name type="scientific">bioreactor metagenome</name>
    <dbReference type="NCBI Taxonomy" id="1076179"/>
    <lineage>
        <taxon>unclassified sequences</taxon>
        <taxon>metagenomes</taxon>
        <taxon>ecological metagenomes</taxon>
    </lineage>
</organism>
<dbReference type="InterPro" id="IPR035906">
    <property type="entry name" value="MetI-like_sf"/>
</dbReference>
<feature type="domain" description="ABC transmembrane type-1" evidence="8">
    <location>
        <begin position="89"/>
        <end position="277"/>
    </location>
</feature>
<keyword evidence="4 7" id="KW-0812">Transmembrane</keyword>
<evidence type="ECO:0000259" key="8">
    <source>
        <dbReference type="PROSITE" id="PS50928"/>
    </source>
</evidence>
<evidence type="ECO:0000256" key="6">
    <source>
        <dbReference type="ARBA" id="ARBA00023136"/>
    </source>
</evidence>
<dbReference type="Gene3D" id="1.10.3720.10">
    <property type="entry name" value="MetI-like"/>
    <property type="match status" value="1"/>
</dbReference>
<feature type="transmembrane region" description="Helical" evidence="7">
    <location>
        <begin position="124"/>
        <end position="145"/>
    </location>
</feature>
<evidence type="ECO:0000256" key="2">
    <source>
        <dbReference type="ARBA" id="ARBA00022448"/>
    </source>
</evidence>
<comment type="subcellular location">
    <subcellularLocation>
        <location evidence="1">Cell membrane</location>
        <topology evidence="1">Multi-pass membrane protein</topology>
    </subcellularLocation>
</comment>
<keyword evidence="3" id="KW-1003">Cell membrane</keyword>
<dbReference type="AlphaFoldDB" id="A0A645B576"/>
<feature type="transmembrane region" description="Helical" evidence="7">
    <location>
        <begin position="95"/>
        <end position="117"/>
    </location>
</feature>
<dbReference type="GO" id="GO:0005886">
    <property type="term" value="C:plasma membrane"/>
    <property type="evidence" value="ECO:0007669"/>
    <property type="project" value="UniProtKB-SubCell"/>
</dbReference>
<sequence>MKTDREDNTKEDIIKNESRFQNMKQNKSIIIGSFILMVLIILAILAPYISPNDPNLTNSVLALKGPIEGYPFGTDEYGRCILSRMLYGARVTLPYSTFALGIAIMTGVPLGLVAGYYKKLDNPLMRFMDILMAFPGILLAIVIVATLGTGLLNVTVAVGIGTMPAYARLIRGSVLSLKEQPFVEASIAAGARDSRIIIKHILPNCVPTIVVYSMLEMAWVIMSISTLSFLGIGAQPPTPEWGALVSAGKNYILSAPHISTFPVIFIFATVMGFNLIGDGLRDVLDPRM</sequence>
<dbReference type="PANTHER" id="PTHR43386:SF1">
    <property type="entry name" value="D,D-DIPEPTIDE TRANSPORT SYSTEM PERMEASE PROTEIN DDPC-RELATED"/>
    <property type="match status" value="1"/>
</dbReference>
<evidence type="ECO:0000313" key="9">
    <source>
        <dbReference type="EMBL" id="MPM60547.1"/>
    </source>
</evidence>
<dbReference type="EMBL" id="VSSQ01017854">
    <property type="protein sequence ID" value="MPM60547.1"/>
    <property type="molecule type" value="Genomic_DNA"/>
</dbReference>
<dbReference type="InterPro" id="IPR025966">
    <property type="entry name" value="OppC_N"/>
</dbReference>
<dbReference type="Pfam" id="PF00528">
    <property type="entry name" value="BPD_transp_1"/>
    <property type="match status" value="1"/>
</dbReference>
<dbReference type="InterPro" id="IPR050366">
    <property type="entry name" value="BP-dependent_transpt_permease"/>
</dbReference>
<keyword evidence="2" id="KW-0813">Transport</keyword>
<protein>
    <submittedName>
        <fullName evidence="9">Glutathione transport system permease protein GsiD</fullName>
    </submittedName>
</protein>
<dbReference type="PANTHER" id="PTHR43386">
    <property type="entry name" value="OLIGOPEPTIDE TRANSPORT SYSTEM PERMEASE PROTEIN APPC"/>
    <property type="match status" value="1"/>
</dbReference>
<evidence type="ECO:0000256" key="1">
    <source>
        <dbReference type="ARBA" id="ARBA00004651"/>
    </source>
</evidence>
<feature type="transmembrane region" description="Helical" evidence="7">
    <location>
        <begin position="29"/>
        <end position="49"/>
    </location>
</feature>
<feature type="transmembrane region" description="Helical" evidence="7">
    <location>
        <begin position="209"/>
        <end position="232"/>
    </location>
</feature>
<feature type="transmembrane region" description="Helical" evidence="7">
    <location>
        <begin position="252"/>
        <end position="277"/>
    </location>
</feature>
<dbReference type="GO" id="GO:0055085">
    <property type="term" value="P:transmembrane transport"/>
    <property type="evidence" value="ECO:0007669"/>
    <property type="project" value="InterPro"/>
</dbReference>
<dbReference type="CDD" id="cd06261">
    <property type="entry name" value="TM_PBP2"/>
    <property type="match status" value="1"/>
</dbReference>
<keyword evidence="5 7" id="KW-1133">Transmembrane helix</keyword>
<dbReference type="InterPro" id="IPR000515">
    <property type="entry name" value="MetI-like"/>
</dbReference>
<comment type="caution">
    <text evidence="9">The sequence shown here is derived from an EMBL/GenBank/DDBJ whole genome shotgun (WGS) entry which is preliminary data.</text>
</comment>
<gene>
    <name evidence="9" type="primary">gsiD_33</name>
    <name evidence="9" type="ORF">SDC9_107398</name>
</gene>
<dbReference type="SUPFAM" id="SSF161098">
    <property type="entry name" value="MetI-like"/>
    <property type="match status" value="1"/>
</dbReference>
<evidence type="ECO:0000256" key="3">
    <source>
        <dbReference type="ARBA" id="ARBA00022475"/>
    </source>
</evidence>
<evidence type="ECO:0000256" key="7">
    <source>
        <dbReference type="SAM" id="Phobius"/>
    </source>
</evidence>
<accession>A0A645B576</accession>
<name>A0A645B576_9ZZZZ</name>
<dbReference type="Pfam" id="PF12911">
    <property type="entry name" value="OppC_N"/>
    <property type="match status" value="1"/>
</dbReference>
<evidence type="ECO:0000256" key="4">
    <source>
        <dbReference type="ARBA" id="ARBA00022692"/>
    </source>
</evidence>
<proteinExistence type="predicted"/>
<dbReference type="PROSITE" id="PS50928">
    <property type="entry name" value="ABC_TM1"/>
    <property type="match status" value="1"/>
</dbReference>
<reference evidence="9" key="1">
    <citation type="submission" date="2019-08" db="EMBL/GenBank/DDBJ databases">
        <authorList>
            <person name="Kucharzyk K."/>
            <person name="Murdoch R.W."/>
            <person name="Higgins S."/>
            <person name="Loffler F."/>
        </authorList>
    </citation>
    <scope>NUCLEOTIDE SEQUENCE</scope>
</reference>
<evidence type="ECO:0000256" key="5">
    <source>
        <dbReference type="ARBA" id="ARBA00022989"/>
    </source>
</evidence>
<keyword evidence="6 7" id="KW-0472">Membrane</keyword>